<evidence type="ECO:0000313" key="3">
    <source>
        <dbReference type="EMBL" id="CAI9952699.1"/>
    </source>
</evidence>
<organism evidence="3">
    <name type="scientific">Hexamita inflata</name>
    <dbReference type="NCBI Taxonomy" id="28002"/>
    <lineage>
        <taxon>Eukaryota</taxon>
        <taxon>Metamonada</taxon>
        <taxon>Diplomonadida</taxon>
        <taxon>Hexamitidae</taxon>
        <taxon>Hexamitinae</taxon>
        <taxon>Hexamita</taxon>
    </lineage>
</organism>
<protein>
    <submittedName>
        <fullName evidence="3">SANT/Myb domain</fullName>
    </submittedName>
    <submittedName>
        <fullName evidence="4">SANT/Myb_domain</fullName>
    </submittedName>
</protein>
<evidence type="ECO:0000256" key="1">
    <source>
        <dbReference type="SAM" id="Coils"/>
    </source>
</evidence>
<dbReference type="SMART" id="SM00717">
    <property type="entry name" value="SANT"/>
    <property type="match status" value="1"/>
</dbReference>
<dbReference type="EMBL" id="CATOUU010000834">
    <property type="protein sequence ID" value="CAI9952699.1"/>
    <property type="molecule type" value="Genomic_DNA"/>
</dbReference>
<dbReference type="CDD" id="cd00167">
    <property type="entry name" value="SANT"/>
    <property type="match status" value="1"/>
</dbReference>
<dbReference type="InterPro" id="IPR009057">
    <property type="entry name" value="Homeodomain-like_sf"/>
</dbReference>
<reference evidence="4 5" key="2">
    <citation type="submission" date="2024-07" db="EMBL/GenBank/DDBJ databases">
        <authorList>
            <person name="Akdeniz Z."/>
        </authorList>
    </citation>
    <scope>NUCLEOTIDE SEQUENCE [LARGE SCALE GENOMIC DNA]</scope>
</reference>
<dbReference type="AlphaFoldDB" id="A0AA86QGF6"/>
<keyword evidence="1" id="KW-0175">Coiled coil</keyword>
<name>A0AA86QGF6_9EUKA</name>
<evidence type="ECO:0000313" key="5">
    <source>
        <dbReference type="Proteomes" id="UP001642409"/>
    </source>
</evidence>
<dbReference type="Pfam" id="PF00249">
    <property type="entry name" value="Myb_DNA-binding"/>
    <property type="match status" value="1"/>
</dbReference>
<dbReference type="SUPFAM" id="SSF46689">
    <property type="entry name" value="Homeodomain-like"/>
    <property type="match status" value="1"/>
</dbReference>
<dbReference type="InterPro" id="IPR001005">
    <property type="entry name" value="SANT/Myb"/>
</dbReference>
<dbReference type="EMBL" id="CAXDID020000018">
    <property type="protein sequence ID" value="CAL5985140.1"/>
    <property type="molecule type" value="Genomic_DNA"/>
</dbReference>
<feature type="coiled-coil region" evidence="1">
    <location>
        <begin position="14"/>
        <end position="48"/>
    </location>
</feature>
<proteinExistence type="predicted"/>
<sequence length="119" mass="14124">MNQQLHQIDLLLQISEIQQKIAQVQSEMQLAQRRKAETQEINQKLRSRWSAQEDQQLVSQVKLLGIQNCQEIAQKIANKTASQVYFRLRYLKNVYQQDKEVYQNKTDLQWLGEISVNHK</sequence>
<gene>
    <name evidence="3" type="ORF">HINF_LOCUS40344</name>
    <name evidence="4" type="ORF">HINF_LOCUS8601</name>
</gene>
<evidence type="ECO:0000259" key="2">
    <source>
        <dbReference type="SMART" id="SM00717"/>
    </source>
</evidence>
<dbReference type="Proteomes" id="UP001642409">
    <property type="component" value="Unassembled WGS sequence"/>
</dbReference>
<accession>A0AA86QGF6</accession>
<dbReference type="Gene3D" id="1.10.10.60">
    <property type="entry name" value="Homeodomain-like"/>
    <property type="match status" value="1"/>
</dbReference>
<comment type="caution">
    <text evidence="3">The sequence shown here is derived from an EMBL/GenBank/DDBJ whole genome shotgun (WGS) entry which is preliminary data.</text>
</comment>
<keyword evidence="5" id="KW-1185">Reference proteome</keyword>
<feature type="domain" description="Myb-like" evidence="2">
    <location>
        <begin position="45"/>
        <end position="94"/>
    </location>
</feature>
<evidence type="ECO:0000313" key="4">
    <source>
        <dbReference type="EMBL" id="CAL5985140.1"/>
    </source>
</evidence>
<reference evidence="3" key="1">
    <citation type="submission" date="2023-06" db="EMBL/GenBank/DDBJ databases">
        <authorList>
            <person name="Kurt Z."/>
        </authorList>
    </citation>
    <scope>NUCLEOTIDE SEQUENCE</scope>
</reference>